<dbReference type="Proteomes" id="UP000309618">
    <property type="component" value="Unassembled WGS sequence"/>
</dbReference>
<protein>
    <submittedName>
        <fullName evidence="1">Uncharacterized protein</fullName>
    </submittedName>
</protein>
<gene>
    <name evidence="1" type="ORF">E8Q35_05490</name>
</gene>
<sequence>MITHPPPQIPMETPRRKRKNFNKIELLPKMRGLLGNTGVVSQISQQVMTFPALSERYTRGFLTGRPRAFSLFIAHTYTMASPTWPL</sequence>
<evidence type="ECO:0000313" key="2">
    <source>
        <dbReference type="Proteomes" id="UP000309618"/>
    </source>
</evidence>
<evidence type="ECO:0000313" key="1">
    <source>
        <dbReference type="EMBL" id="THJ46432.1"/>
    </source>
</evidence>
<dbReference type="EMBL" id="SSUX01000003">
    <property type="protein sequence ID" value="THJ46432.1"/>
    <property type="molecule type" value="Genomic_DNA"/>
</dbReference>
<reference evidence="1 2" key="1">
    <citation type="submission" date="2019-04" db="EMBL/GenBank/DDBJ databases">
        <title>Comparative genomics of Aeromonas veronii strains pathogenic to fish.</title>
        <authorList>
            <person name="Cascarano M.C."/>
            <person name="Smyrli M."/>
            <person name="Katharios P."/>
        </authorList>
    </citation>
    <scope>NUCLEOTIDE SEQUENCE [LARGE SCALE GENOMIC DNA]</scope>
    <source>
        <strain evidence="1 2">XU1</strain>
    </source>
</reference>
<name>A0A4V3Z0C5_AERVE</name>
<dbReference type="AlphaFoldDB" id="A0A4V3Z0C5"/>
<comment type="caution">
    <text evidence="1">The sequence shown here is derived from an EMBL/GenBank/DDBJ whole genome shotgun (WGS) entry which is preliminary data.</text>
</comment>
<accession>A0A4V3Z0C5</accession>
<proteinExistence type="predicted"/>
<organism evidence="1 2">
    <name type="scientific">Aeromonas veronii</name>
    <dbReference type="NCBI Taxonomy" id="654"/>
    <lineage>
        <taxon>Bacteria</taxon>
        <taxon>Pseudomonadati</taxon>
        <taxon>Pseudomonadota</taxon>
        <taxon>Gammaproteobacteria</taxon>
        <taxon>Aeromonadales</taxon>
        <taxon>Aeromonadaceae</taxon>
        <taxon>Aeromonas</taxon>
    </lineage>
</organism>